<feature type="compositionally biased region" description="Basic and acidic residues" evidence="1">
    <location>
        <begin position="26"/>
        <end position="45"/>
    </location>
</feature>
<comment type="caution">
    <text evidence="3">The sequence shown here is derived from an EMBL/GenBank/DDBJ whole genome shotgun (WGS) entry which is preliminary data.</text>
</comment>
<accession>A0A9P6JS44</accession>
<dbReference type="EMBL" id="MU157835">
    <property type="protein sequence ID" value="KAF9531557.1"/>
    <property type="molecule type" value="Genomic_DNA"/>
</dbReference>
<evidence type="ECO:0000313" key="4">
    <source>
        <dbReference type="Proteomes" id="UP000807306"/>
    </source>
</evidence>
<dbReference type="EMBL" id="MU158122">
    <property type="protein sequence ID" value="KAF9521336.1"/>
    <property type="molecule type" value="Genomic_DNA"/>
</dbReference>
<keyword evidence="4" id="KW-1185">Reference proteome</keyword>
<gene>
    <name evidence="3" type="ORF">CPB83DRAFT_891903</name>
    <name evidence="2" type="ORF">CPB83DRAFT_900845</name>
</gene>
<dbReference type="Proteomes" id="UP000807306">
    <property type="component" value="Unassembled WGS sequence"/>
</dbReference>
<organism evidence="3 4">
    <name type="scientific">Crepidotus variabilis</name>
    <dbReference type="NCBI Taxonomy" id="179855"/>
    <lineage>
        <taxon>Eukaryota</taxon>
        <taxon>Fungi</taxon>
        <taxon>Dikarya</taxon>
        <taxon>Basidiomycota</taxon>
        <taxon>Agaricomycotina</taxon>
        <taxon>Agaricomycetes</taxon>
        <taxon>Agaricomycetidae</taxon>
        <taxon>Agaricales</taxon>
        <taxon>Agaricineae</taxon>
        <taxon>Crepidotaceae</taxon>
        <taxon>Crepidotus</taxon>
    </lineage>
</organism>
<feature type="region of interest" description="Disordered" evidence="1">
    <location>
        <begin position="26"/>
        <end position="88"/>
    </location>
</feature>
<evidence type="ECO:0000313" key="3">
    <source>
        <dbReference type="EMBL" id="KAF9531557.1"/>
    </source>
</evidence>
<proteinExistence type="predicted"/>
<dbReference type="AlphaFoldDB" id="A0A9P6JS44"/>
<protein>
    <submittedName>
        <fullName evidence="3">Uncharacterized protein</fullName>
    </submittedName>
</protein>
<feature type="compositionally biased region" description="Basic and acidic residues" evidence="1">
    <location>
        <begin position="79"/>
        <end position="88"/>
    </location>
</feature>
<feature type="compositionally biased region" description="Acidic residues" evidence="1">
    <location>
        <begin position="46"/>
        <end position="78"/>
    </location>
</feature>
<evidence type="ECO:0000256" key="1">
    <source>
        <dbReference type="SAM" id="MobiDB-lite"/>
    </source>
</evidence>
<evidence type="ECO:0000313" key="2">
    <source>
        <dbReference type="EMBL" id="KAF9521336.1"/>
    </source>
</evidence>
<reference evidence="3" key="1">
    <citation type="submission" date="2020-11" db="EMBL/GenBank/DDBJ databases">
        <authorList>
            <consortium name="DOE Joint Genome Institute"/>
            <person name="Ahrendt S."/>
            <person name="Riley R."/>
            <person name="Andreopoulos W."/>
            <person name="Labutti K."/>
            <person name="Pangilinan J."/>
            <person name="Ruiz-Duenas F.J."/>
            <person name="Barrasa J.M."/>
            <person name="Sanchez-Garcia M."/>
            <person name="Camarero S."/>
            <person name="Miyauchi S."/>
            <person name="Serrano A."/>
            <person name="Linde D."/>
            <person name="Babiker R."/>
            <person name="Drula E."/>
            <person name="Ayuso-Fernandez I."/>
            <person name="Pacheco R."/>
            <person name="Padilla G."/>
            <person name="Ferreira P."/>
            <person name="Barriuso J."/>
            <person name="Kellner H."/>
            <person name="Castanera R."/>
            <person name="Alfaro M."/>
            <person name="Ramirez L."/>
            <person name="Pisabarro A.G."/>
            <person name="Kuo A."/>
            <person name="Tritt A."/>
            <person name="Lipzen A."/>
            <person name="He G."/>
            <person name="Yan M."/>
            <person name="Ng V."/>
            <person name="Cullen D."/>
            <person name="Martin F."/>
            <person name="Rosso M.-N."/>
            <person name="Henrissat B."/>
            <person name="Hibbett D."/>
            <person name="Martinez A.T."/>
            <person name="Grigoriev I.V."/>
        </authorList>
    </citation>
    <scope>NUCLEOTIDE SEQUENCE</scope>
    <source>
        <strain evidence="3">CBS 506.95</strain>
    </source>
</reference>
<dbReference type="OrthoDB" id="3055882at2759"/>
<name>A0A9P6JS44_9AGAR</name>
<sequence>MFMRYRGGGVGHTSTRAATNFFCRNRHEHDTTVTKTRRESTYEEMKLDEEVDNEAADEEDLGYFGGDQDEDDESGESEEGGREKEKIQHQWKVKAAQKYFTSAHSYIEHEV</sequence>